<feature type="compositionally biased region" description="Low complexity" evidence="1">
    <location>
        <begin position="1"/>
        <end position="14"/>
    </location>
</feature>
<sequence>MGTGSSSGSRSGSGSSIGGTGLRSGAGTGGVSWGSLGSGELMSVSFVPDLVLDRRRAYHRACVVQVPHQATLFFMAMIDELQMPP</sequence>
<accession>L0NK72</accession>
<feature type="region of interest" description="Disordered" evidence="1">
    <location>
        <begin position="1"/>
        <end position="24"/>
    </location>
</feature>
<name>L0NK72_9HYPH</name>
<protein>
    <submittedName>
        <fullName evidence="2">Uncharacterized protein</fullName>
    </submittedName>
</protein>
<dbReference type="Proteomes" id="UP000010792">
    <property type="component" value="Chromosome"/>
</dbReference>
<dbReference type="EMBL" id="FO082820">
    <property type="protein sequence ID" value="CCF20677.1"/>
    <property type="molecule type" value="Genomic_DNA"/>
</dbReference>
<feature type="compositionally biased region" description="Gly residues" evidence="1">
    <location>
        <begin position="15"/>
        <end position="24"/>
    </location>
</feature>
<gene>
    <name evidence="2" type="ORF">NT26_2953</name>
</gene>
<organism evidence="2 3">
    <name type="scientific">Pseudorhizobium banfieldiae</name>
    <dbReference type="NCBI Taxonomy" id="1125847"/>
    <lineage>
        <taxon>Bacteria</taxon>
        <taxon>Pseudomonadati</taxon>
        <taxon>Pseudomonadota</taxon>
        <taxon>Alphaproteobacteria</taxon>
        <taxon>Hyphomicrobiales</taxon>
        <taxon>Rhizobiaceae</taxon>
        <taxon>Rhizobium/Agrobacterium group</taxon>
        <taxon>Pseudorhizobium</taxon>
    </lineage>
</organism>
<keyword evidence="3" id="KW-1185">Reference proteome</keyword>
<dbReference type="STRING" id="1125847.NT26_2953"/>
<dbReference type="KEGG" id="rht:NT26_2953"/>
<evidence type="ECO:0000256" key="1">
    <source>
        <dbReference type="SAM" id="MobiDB-lite"/>
    </source>
</evidence>
<evidence type="ECO:0000313" key="3">
    <source>
        <dbReference type="Proteomes" id="UP000010792"/>
    </source>
</evidence>
<dbReference type="AlphaFoldDB" id="L0NK72"/>
<evidence type="ECO:0000313" key="2">
    <source>
        <dbReference type="EMBL" id="CCF20677.1"/>
    </source>
</evidence>
<proteinExistence type="predicted"/>
<reference evidence="2 3" key="1">
    <citation type="journal article" date="2013" name="Genome Biol. Evol.">
        <title>Life in an arsenic-containing gold mine: genome and physiology of the autotrophic arsenite-oxidizing bacterium rhizobium sp. NT-26.</title>
        <authorList>
            <person name="Andres J."/>
            <person name="Arsene-Ploetze F."/>
            <person name="Barbe V."/>
            <person name="Brochier-Armanet C."/>
            <person name="Cleiss-Arnold J."/>
            <person name="Coppee J.Y."/>
            <person name="Dillies M.A."/>
            <person name="Geist"/>
            <person name="L"/>
            <person name="Joublin A."/>
            <person name="Koechler S."/>
            <person name="Lassalle F."/>
            <person name="Marchal M."/>
            <person name="Medigue C."/>
            <person name="Muller D."/>
            <person name="Nesme X."/>
            <person name="Plewniak F."/>
            <person name="Proux C."/>
            <person name="Ramirez-Bahena M.H."/>
            <person name="Schenowitz C."/>
            <person name="Sismeiro O."/>
            <person name="Vallenet D."/>
            <person name="Santini J.M."/>
            <person name="Bertin P.N."/>
        </authorList>
    </citation>
    <scope>NUCLEOTIDE SEQUENCE [LARGE SCALE GENOMIC DNA]</scope>
    <source>
        <strain evidence="2 3">NT-26</strain>
    </source>
</reference>